<sequence>MTSILLICLGIILIILSLIVWMKNEEKNRYFDEIEYNKFETLDYIKHLEQKIDEFEQIIFELEKKIKEIYDYMKIQDVNEEKEIGKVLMNSNQTVKNSEFKNFENINLINEVQKLKHNGFKNVEIAKMLNRSIREIDMILKLKEANK</sequence>
<proteinExistence type="predicted"/>
<name>A0A1M5RK81_9FIRM</name>
<dbReference type="OrthoDB" id="1755582at2"/>
<dbReference type="Proteomes" id="UP000183967">
    <property type="component" value="Unassembled WGS sequence"/>
</dbReference>
<evidence type="ECO:0000313" key="1">
    <source>
        <dbReference type="EMBL" id="SHH26707.1"/>
    </source>
</evidence>
<reference evidence="2" key="1">
    <citation type="submission" date="2016-11" db="EMBL/GenBank/DDBJ databases">
        <authorList>
            <person name="Varghese N."/>
            <person name="Submissions S."/>
        </authorList>
    </citation>
    <scope>NUCLEOTIDE SEQUENCE [LARGE SCALE GENOMIC DNA]</scope>
    <source>
        <strain evidence="2">DSM 13643</strain>
    </source>
</reference>
<organism evidence="1 2">
    <name type="scientific">Caloranaerobacter azorensis DSM 13643</name>
    <dbReference type="NCBI Taxonomy" id="1121264"/>
    <lineage>
        <taxon>Bacteria</taxon>
        <taxon>Bacillati</taxon>
        <taxon>Bacillota</taxon>
        <taxon>Tissierellia</taxon>
        <taxon>Tissierellales</taxon>
        <taxon>Thermohalobacteraceae</taxon>
        <taxon>Caloranaerobacter</taxon>
    </lineage>
</organism>
<protein>
    <submittedName>
        <fullName evidence="1">Uncharacterized protein</fullName>
    </submittedName>
</protein>
<dbReference type="AlphaFoldDB" id="A0A1M5RK81"/>
<accession>A0A1M5RK81</accession>
<evidence type="ECO:0000313" key="2">
    <source>
        <dbReference type="Proteomes" id="UP000183967"/>
    </source>
</evidence>
<dbReference type="RefSeq" id="WP_073194771.1">
    <property type="nucleotide sequence ID" value="NZ_FQXO01000007.1"/>
</dbReference>
<keyword evidence="2" id="KW-1185">Reference proteome</keyword>
<dbReference type="EMBL" id="FQXO01000007">
    <property type="protein sequence ID" value="SHH26707.1"/>
    <property type="molecule type" value="Genomic_DNA"/>
</dbReference>
<gene>
    <name evidence="1" type="ORF">SAMN02745135_00239</name>
</gene>